<name>A0A8J8VX32_9EURO</name>
<feature type="region of interest" description="Disordered" evidence="1">
    <location>
        <begin position="1"/>
        <end position="23"/>
    </location>
</feature>
<comment type="caution">
    <text evidence="2">The sequence shown here is derived from an EMBL/GenBank/DDBJ whole genome shotgun (WGS) entry which is preliminary data.</text>
</comment>
<gene>
    <name evidence="2" type="ORF">PECM_001363</name>
</gene>
<feature type="region of interest" description="Disordered" evidence="1">
    <location>
        <begin position="225"/>
        <end position="250"/>
    </location>
</feature>
<protein>
    <submittedName>
        <fullName evidence="2">Uncharacterized protein</fullName>
    </submittedName>
</protein>
<evidence type="ECO:0000313" key="3">
    <source>
        <dbReference type="Proteomes" id="UP000631181"/>
    </source>
</evidence>
<accession>A0A8J8VX32</accession>
<feature type="compositionally biased region" description="Low complexity" evidence="1">
    <location>
        <begin position="146"/>
        <end position="162"/>
    </location>
</feature>
<reference evidence="2" key="1">
    <citation type="journal article" date="2020" name="Front. Microbiol.">
        <title>Gene regulatory networks of Penicillium echinulatum 2HH and Penicillium oxalicum 114-2 inferred by a computational biology approach.</title>
        <authorList>
            <person name="Lenz A.R."/>
            <person name="Galan-Vasquez E."/>
            <person name="Balbinot E."/>
            <person name="De Abreu F.P."/>
            <person name="De Oliveira N.S."/>
            <person name="Da Rosa L.O."/>
            <person name="De Avila E Silva S."/>
            <person name="Camassola M."/>
            <person name="Dillon A.J.P."/>
            <person name="Perez-Rueda E."/>
        </authorList>
    </citation>
    <scope>NUCLEOTIDE SEQUENCE</scope>
    <source>
        <strain evidence="2">S1M29</strain>
    </source>
</reference>
<evidence type="ECO:0000313" key="2">
    <source>
        <dbReference type="EMBL" id="KAF7713256.1"/>
    </source>
</evidence>
<organism evidence="2 3">
    <name type="scientific">Penicillium ucsense</name>
    <dbReference type="NCBI Taxonomy" id="2839758"/>
    <lineage>
        <taxon>Eukaryota</taxon>
        <taxon>Fungi</taxon>
        <taxon>Dikarya</taxon>
        <taxon>Ascomycota</taxon>
        <taxon>Pezizomycotina</taxon>
        <taxon>Eurotiomycetes</taxon>
        <taxon>Eurotiomycetidae</taxon>
        <taxon>Eurotiales</taxon>
        <taxon>Aspergillaceae</taxon>
        <taxon>Penicillium</taxon>
    </lineage>
</organism>
<proteinExistence type="predicted"/>
<dbReference type="EMBL" id="WIWV01000127">
    <property type="protein sequence ID" value="KAF7713256.1"/>
    <property type="molecule type" value="Genomic_DNA"/>
</dbReference>
<dbReference type="OrthoDB" id="4475042at2759"/>
<sequence>MSLRAASVNYESDTASDERSTLHPANVKIRAKFQIARPPPKSSHHSSSLRLSPKLVLQIQQLLPNHRPIPVLEIWRPSLRRSKLTRDFVQRPKLRSGDLYATLDEPYVASAAHGSTSRPGSRDHTVDAHNESARNEAVAALCQNQNQNQNQQTNTTTATTTNGGDQAKSGSIYFRDTQCGWQASVGTTGPEKKLCYRFTINDETRAPSTGPGKIFLQWEKRPLTGKSAASGTRPATATGSGSGSGSGSDSDSEHFVLLLIDRTAQRKSRIATMTPGGLELMVRKNSILDCVQSCRDLLRPVSGTGTEEHGAHASLENWLCTQVLTLGVWVAQQEGWLGL</sequence>
<evidence type="ECO:0000256" key="1">
    <source>
        <dbReference type="SAM" id="MobiDB-lite"/>
    </source>
</evidence>
<dbReference type="AlphaFoldDB" id="A0A8J8VX32"/>
<feature type="region of interest" description="Disordered" evidence="1">
    <location>
        <begin position="110"/>
        <end position="131"/>
    </location>
</feature>
<feature type="region of interest" description="Disordered" evidence="1">
    <location>
        <begin position="146"/>
        <end position="166"/>
    </location>
</feature>
<feature type="compositionally biased region" description="Basic and acidic residues" evidence="1">
    <location>
        <begin position="120"/>
        <end position="131"/>
    </location>
</feature>
<feature type="compositionally biased region" description="Low complexity" evidence="1">
    <location>
        <begin position="227"/>
        <end position="239"/>
    </location>
</feature>
<keyword evidence="3" id="KW-1185">Reference proteome</keyword>
<dbReference type="Proteomes" id="UP000631181">
    <property type="component" value="Unassembled WGS sequence"/>
</dbReference>